<dbReference type="Pfam" id="PF25872">
    <property type="entry name" value="HTH_77"/>
    <property type="match status" value="1"/>
</dbReference>
<dbReference type="Gene3D" id="1.10.10.10">
    <property type="entry name" value="Winged helix-like DNA-binding domain superfamily/Winged helix DNA-binding domain"/>
    <property type="match status" value="1"/>
</dbReference>
<dbReference type="InterPro" id="IPR036388">
    <property type="entry name" value="WH-like_DNA-bd_sf"/>
</dbReference>
<dbReference type="SUPFAM" id="SSF48452">
    <property type="entry name" value="TPR-like"/>
    <property type="match status" value="3"/>
</dbReference>
<dbReference type="PANTHER" id="PTHR47691:SF3">
    <property type="entry name" value="HTH-TYPE TRANSCRIPTIONAL REGULATOR RV0890C-RELATED"/>
    <property type="match status" value="1"/>
</dbReference>
<evidence type="ECO:0000313" key="8">
    <source>
        <dbReference type="Proteomes" id="UP001250181"/>
    </source>
</evidence>
<dbReference type="InterPro" id="IPR016032">
    <property type="entry name" value="Sig_transdc_resp-reg_C-effctor"/>
</dbReference>
<protein>
    <submittedName>
        <fullName evidence="7">BTAD domain-containing putative transcriptional regulator</fullName>
    </submittedName>
</protein>
<dbReference type="CDD" id="cd15831">
    <property type="entry name" value="BTAD"/>
    <property type="match status" value="1"/>
</dbReference>
<evidence type="ECO:0000256" key="5">
    <source>
        <dbReference type="SAM" id="MobiDB-lite"/>
    </source>
</evidence>
<evidence type="ECO:0000259" key="6">
    <source>
        <dbReference type="PROSITE" id="PS51755"/>
    </source>
</evidence>
<keyword evidence="2" id="KW-0902">Two-component regulatory system</keyword>
<feature type="domain" description="OmpR/PhoB-type" evidence="6">
    <location>
        <begin position="1"/>
        <end position="95"/>
    </location>
</feature>
<dbReference type="InterPro" id="IPR011990">
    <property type="entry name" value="TPR-like_helical_dom_sf"/>
</dbReference>
<sequence length="1065" mass="115149">MRFGVLGPLTVWTDDGVPVPVPERKVRTLLAELLVAPGHVVPVDTLLEDLWDGRPPADPAGAVQTRVSRLRRALTAGGGVRDLVSYRAPGYVLNVDEEAVDAARFTALTSRARTTREPRHRATLLSEALGLWRGPAFADFRDEPFVREAVARLDEQRLNALEEHAQTRLELGEHAAVAAELAGPVGRYPLREQLRATHMRALYRAGRTSEALESYHELRRLLAEELGLDPGPALTGLYEEMLRHEPGLRADGTALSAPAPALAPGGDDEPAAEARPRTNLPAPATALIGRDEEVTGIEGLLSVGRLVTLTGPGGVGKTRLALETATRVAADLADGSWLVELAGRGRAEEPGPRCTVDELAEAATAALGVRDDTETPGAGTTERLVEAVRDKRLLLLLDNCEHVIEPAARLVETLLRDAPGVRVLATSQEPLGIAGERLWTVEPLDEPDALRLFAARAADASPGFALTDDNSTAVASICRRLDGIPLALELAATRIRALGVEQLARRLDDRFHLLTAGRRDAPARQRTLRAMIDWSWELLTAAERIVLRRLAAHVEGCTLEAAEAVCQGDGVKPAEVLDLLARLVDRSLVRVTHGEDGPRYRLLESVAAYCLEKLDEVQETAAVRLAHARYYTDLAVLSRDGLRGAEQGRWLRRLDAEAANCRVALDHCVRHAAPDEALRLACALSWYWFLRGRTGEAARSLAAALTLPVSLPARRTAHTTAAAWLAAFAMLRGERGSEARFGSIADAIDDPQERIRALWVLGFAACRIGDPAESQRLIEGALAGAAELDDRWVTAAALSTRGVLRHVCGDLAAARTDSEEALRIFRELGDGWGRVQAAAVLGTLAEITGDYERATSHHREGLRMSEELGMWTEAVRRLVELGRIALLAGDQEQAERLHEQARDLAVRHGDRPGQEIAEVGLGLVARRRGRLDEAEAYLTDWLEWNRRLDSDHGTALILAELGFIAELRGDAPTALALHRDGLAAARRTSDPRAVALALEGLAGARALAGRHRGAARLLDAATTARARLGAPLPAAERADVDRIKAAIDKASADRSSTLRPHRGGR</sequence>
<evidence type="ECO:0000256" key="4">
    <source>
        <dbReference type="PROSITE-ProRule" id="PRU01091"/>
    </source>
</evidence>
<evidence type="ECO:0000256" key="2">
    <source>
        <dbReference type="ARBA" id="ARBA00023012"/>
    </source>
</evidence>
<dbReference type="EMBL" id="JAWCTQ010000002">
    <property type="protein sequence ID" value="MDT9681017.1"/>
    <property type="molecule type" value="Genomic_DNA"/>
</dbReference>
<proteinExistence type="inferred from homology"/>
<dbReference type="PROSITE" id="PS51755">
    <property type="entry name" value="OMPR_PHOB"/>
    <property type="match status" value="1"/>
</dbReference>
<dbReference type="InterPro" id="IPR001867">
    <property type="entry name" value="OmpR/PhoB-type_DNA-bd"/>
</dbReference>
<keyword evidence="8" id="KW-1185">Reference proteome</keyword>
<dbReference type="InterPro" id="IPR058852">
    <property type="entry name" value="HTH_77"/>
</dbReference>
<dbReference type="SMART" id="SM00028">
    <property type="entry name" value="TPR"/>
    <property type="match status" value="4"/>
</dbReference>
<feature type="region of interest" description="Disordered" evidence="5">
    <location>
        <begin position="250"/>
        <end position="277"/>
    </location>
</feature>
<dbReference type="Gene3D" id="1.25.40.10">
    <property type="entry name" value="Tetratricopeptide repeat domain"/>
    <property type="match status" value="3"/>
</dbReference>
<dbReference type="SUPFAM" id="SSF46894">
    <property type="entry name" value="C-terminal effector domain of the bipartite response regulators"/>
    <property type="match status" value="1"/>
</dbReference>
<dbReference type="Pfam" id="PF13424">
    <property type="entry name" value="TPR_12"/>
    <property type="match status" value="2"/>
</dbReference>
<gene>
    <name evidence="7" type="ORF">RND61_02795</name>
</gene>
<dbReference type="Pfam" id="PF03704">
    <property type="entry name" value="BTAD"/>
    <property type="match status" value="1"/>
</dbReference>
<organism evidence="7 8">
    <name type="scientific">Streptomyces tamarix</name>
    <dbReference type="NCBI Taxonomy" id="3078565"/>
    <lineage>
        <taxon>Bacteria</taxon>
        <taxon>Bacillati</taxon>
        <taxon>Actinomycetota</taxon>
        <taxon>Actinomycetes</taxon>
        <taxon>Kitasatosporales</taxon>
        <taxon>Streptomycetaceae</taxon>
        <taxon>Streptomyces</taxon>
    </lineage>
</organism>
<dbReference type="InterPro" id="IPR027417">
    <property type="entry name" value="P-loop_NTPase"/>
</dbReference>
<dbReference type="SMART" id="SM00862">
    <property type="entry name" value="Trans_reg_C"/>
    <property type="match status" value="1"/>
</dbReference>
<comment type="similarity">
    <text evidence="1">Belongs to the AfsR/DnrI/RedD regulatory family.</text>
</comment>
<accession>A0ABU3QE31</accession>
<keyword evidence="3 4" id="KW-0238">DNA-binding</keyword>
<dbReference type="PANTHER" id="PTHR47691">
    <property type="entry name" value="REGULATOR-RELATED"/>
    <property type="match status" value="1"/>
</dbReference>
<dbReference type="RefSeq" id="WP_315876012.1">
    <property type="nucleotide sequence ID" value="NZ_JAWCTQ010000002.1"/>
</dbReference>
<evidence type="ECO:0000256" key="1">
    <source>
        <dbReference type="ARBA" id="ARBA00005820"/>
    </source>
</evidence>
<dbReference type="Gene3D" id="3.40.50.300">
    <property type="entry name" value="P-loop containing nucleotide triphosphate hydrolases"/>
    <property type="match status" value="1"/>
</dbReference>
<dbReference type="InterPro" id="IPR005158">
    <property type="entry name" value="BTAD"/>
</dbReference>
<feature type="compositionally biased region" description="Low complexity" evidence="5">
    <location>
        <begin position="254"/>
        <end position="265"/>
    </location>
</feature>
<dbReference type="SMART" id="SM01043">
    <property type="entry name" value="BTAD"/>
    <property type="match status" value="1"/>
</dbReference>
<name>A0ABU3QE31_9ACTN</name>
<reference evidence="7 8" key="1">
    <citation type="submission" date="2023-09" db="EMBL/GenBank/DDBJ databases">
        <title>Streptomyces sp. nov.: A antagonism against Alternaria gaisen Producing Streptochlin, Isolated from Tamarix root soil.</title>
        <authorList>
            <person name="Chen Y."/>
        </authorList>
    </citation>
    <scope>NUCLEOTIDE SEQUENCE [LARGE SCALE GENOMIC DNA]</scope>
    <source>
        <strain evidence="7 8">TRM76323</strain>
    </source>
</reference>
<dbReference type="InterPro" id="IPR019734">
    <property type="entry name" value="TPR_rpt"/>
</dbReference>
<dbReference type="PRINTS" id="PR00364">
    <property type="entry name" value="DISEASERSIST"/>
</dbReference>
<dbReference type="Proteomes" id="UP001250181">
    <property type="component" value="Unassembled WGS sequence"/>
</dbReference>
<feature type="DNA-binding region" description="OmpR/PhoB-type" evidence="4">
    <location>
        <begin position="1"/>
        <end position="95"/>
    </location>
</feature>
<comment type="caution">
    <text evidence="7">The sequence shown here is derived from an EMBL/GenBank/DDBJ whole genome shotgun (WGS) entry which is preliminary data.</text>
</comment>
<evidence type="ECO:0000256" key="3">
    <source>
        <dbReference type="ARBA" id="ARBA00023125"/>
    </source>
</evidence>
<evidence type="ECO:0000313" key="7">
    <source>
        <dbReference type="EMBL" id="MDT9681017.1"/>
    </source>
</evidence>
<dbReference type="Pfam" id="PF00486">
    <property type="entry name" value="Trans_reg_C"/>
    <property type="match status" value="1"/>
</dbReference>
<dbReference type="SUPFAM" id="SSF52540">
    <property type="entry name" value="P-loop containing nucleoside triphosphate hydrolases"/>
    <property type="match status" value="1"/>
</dbReference>